<evidence type="ECO:0000313" key="7">
    <source>
        <dbReference type="EMBL" id="RNG28209.1"/>
    </source>
</evidence>
<evidence type="ECO:0000259" key="6">
    <source>
        <dbReference type="Pfam" id="PF14833"/>
    </source>
</evidence>
<dbReference type="AlphaFoldDB" id="A0A3M8WHB5"/>
<organism evidence="7 8">
    <name type="scientific">Streptomyces botrytidirepellens</name>
    <dbReference type="NCBI Taxonomy" id="2486417"/>
    <lineage>
        <taxon>Bacteria</taxon>
        <taxon>Bacillati</taxon>
        <taxon>Actinomycetota</taxon>
        <taxon>Actinomycetes</taxon>
        <taxon>Kitasatosporales</taxon>
        <taxon>Streptomycetaceae</taxon>
        <taxon>Streptomyces</taxon>
    </lineage>
</organism>
<dbReference type="PIRSF" id="PIRSF000103">
    <property type="entry name" value="HIBADH"/>
    <property type="match status" value="1"/>
</dbReference>
<evidence type="ECO:0000256" key="1">
    <source>
        <dbReference type="ARBA" id="ARBA00009080"/>
    </source>
</evidence>
<gene>
    <name evidence="7" type="ORF">EEJ42_12575</name>
</gene>
<sequence>MVMTSHGPRRSVSLLGLGPMGAPMAANLVRRLETLTVWNRTPARAAQAVELGARQAASPAEAARDVVLTVLPDLPQVEALLPGADGLLEGWRGNGVGEPILVVHGTVSPVAVRTLAEDLWREHRIRLVDAPMSGGVPGAERGTLSLMVGGHQQTVESLAPVFAAVAETVVYMGAGGSGQLAKACNQVVVAGTIAALCEALCLAEHYGLPRADLLAALTGGLAASEVLKQKSGSWLRGDFTGGGSARNQLKDLMFAREAEESAGAPSEVTELLLRQFSRMVAGGDGDLDHSGLIRTIASARAGEPS</sequence>
<evidence type="ECO:0000313" key="8">
    <source>
        <dbReference type="Proteomes" id="UP000275401"/>
    </source>
</evidence>
<accession>A0A3M8WHB5</accession>
<dbReference type="InterPro" id="IPR036291">
    <property type="entry name" value="NAD(P)-bd_dom_sf"/>
</dbReference>
<evidence type="ECO:0000256" key="2">
    <source>
        <dbReference type="ARBA" id="ARBA00023002"/>
    </source>
</evidence>
<dbReference type="SUPFAM" id="SSF48179">
    <property type="entry name" value="6-phosphogluconate dehydrogenase C-terminal domain-like"/>
    <property type="match status" value="1"/>
</dbReference>
<keyword evidence="8" id="KW-1185">Reference proteome</keyword>
<dbReference type="InterPro" id="IPR029154">
    <property type="entry name" value="HIBADH-like_NADP-bd"/>
</dbReference>
<feature type="active site" evidence="4">
    <location>
        <position position="182"/>
    </location>
</feature>
<protein>
    <submittedName>
        <fullName evidence="7">NAD(P)-dependent oxidoreductase</fullName>
    </submittedName>
</protein>
<comment type="caution">
    <text evidence="7">The sequence shown here is derived from an EMBL/GenBank/DDBJ whole genome shotgun (WGS) entry which is preliminary data.</text>
</comment>
<dbReference type="EMBL" id="RIBZ01000167">
    <property type="protein sequence ID" value="RNG28209.1"/>
    <property type="molecule type" value="Genomic_DNA"/>
</dbReference>
<dbReference type="InterPro" id="IPR006115">
    <property type="entry name" value="6PGDH_NADP-bd"/>
</dbReference>
<dbReference type="GO" id="GO:0016054">
    <property type="term" value="P:organic acid catabolic process"/>
    <property type="evidence" value="ECO:0007669"/>
    <property type="project" value="UniProtKB-ARBA"/>
</dbReference>
<keyword evidence="2" id="KW-0560">Oxidoreductase</keyword>
<comment type="similarity">
    <text evidence="1">Belongs to the HIBADH-related family.</text>
</comment>
<dbReference type="GO" id="GO:0051287">
    <property type="term" value="F:NAD binding"/>
    <property type="evidence" value="ECO:0007669"/>
    <property type="project" value="InterPro"/>
</dbReference>
<dbReference type="GO" id="GO:0016491">
    <property type="term" value="F:oxidoreductase activity"/>
    <property type="evidence" value="ECO:0007669"/>
    <property type="project" value="UniProtKB-KW"/>
</dbReference>
<dbReference type="RefSeq" id="WP_123100031.1">
    <property type="nucleotide sequence ID" value="NZ_RIBZ01000167.1"/>
</dbReference>
<dbReference type="InterPro" id="IPR008927">
    <property type="entry name" value="6-PGluconate_DH-like_C_sf"/>
</dbReference>
<feature type="domain" description="6-phosphogluconate dehydrogenase NADP-binding" evidence="5">
    <location>
        <begin position="12"/>
        <end position="173"/>
    </location>
</feature>
<dbReference type="InterPro" id="IPR013328">
    <property type="entry name" value="6PGD_dom2"/>
</dbReference>
<proteinExistence type="inferred from homology"/>
<dbReference type="PROSITE" id="PS00895">
    <property type="entry name" value="3_HYDROXYISOBUT_DH"/>
    <property type="match status" value="1"/>
</dbReference>
<evidence type="ECO:0000256" key="3">
    <source>
        <dbReference type="ARBA" id="ARBA00023027"/>
    </source>
</evidence>
<dbReference type="GO" id="GO:0050661">
    <property type="term" value="F:NADP binding"/>
    <property type="evidence" value="ECO:0007669"/>
    <property type="project" value="InterPro"/>
</dbReference>
<keyword evidence="3" id="KW-0520">NAD</keyword>
<dbReference type="PANTHER" id="PTHR43060">
    <property type="entry name" value="3-HYDROXYISOBUTYRATE DEHYDROGENASE-LIKE 1, MITOCHONDRIAL-RELATED"/>
    <property type="match status" value="1"/>
</dbReference>
<reference evidence="7 8" key="1">
    <citation type="submission" date="2018-11" db="EMBL/GenBank/DDBJ databases">
        <title>The Potential of Streptomyces as Biocontrol Agents against the Tomato grey mould, Botrytis cinerea (Gray mold) Frontiers in Microbiology.</title>
        <authorList>
            <person name="Li D."/>
        </authorList>
    </citation>
    <scope>NUCLEOTIDE SEQUENCE [LARGE SCALE GENOMIC DNA]</scope>
    <source>
        <strain evidence="7 8">NEAU-LD23</strain>
    </source>
</reference>
<name>A0A3M8WHB5_9ACTN</name>
<dbReference type="InterPro" id="IPR002204">
    <property type="entry name" value="3-OH-isobutyrate_DH-rel_CS"/>
</dbReference>
<dbReference type="Pfam" id="PF03446">
    <property type="entry name" value="NAD_binding_2"/>
    <property type="match status" value="1"/>
</dbReference>
<dbReference type="Proteomes" id="UP000275401">
    <property type="component" value="Unassembled WGS sequence"/>
</dbReference>
<evidence type="ECO:0000256" key="4">
    <source>
        <dbReference type="PIRSR" id="PIRSR000103-1"/>
    </source>
</evidence>
<dbReference type="SUPFAM" id="SSF51735">
    <property type="entry name" value="NAD(P)-binding Rossmann-fold domains"/>
    <property type="match status" value="1"/>
</dbReference>
<dbReference type="InterPro" id="IPR015815">
    <property type="entry name" value="HIBADH-related"/>
</dbReference>
<dbReference type="PANTHER" id="PTHR43060:SF15">
    <property type="entry name" value="3-HYDROXYISOBUTYRATE DEHYDROGENASE-LIKE 1, MITOCHONDRIAL-RELATED"/>
    <property type="match status" value="1"/>
</dbReference>
<feature type="domain" description="3-hydroxyisobutyrate dehydrogenase-like NAD-binding" evidence="6">
    <location>
        <begin position="176"/>
        <end position="295"/>
    </location>
</feature>
<dbReference type="Gene3D" id="1.10.1040.10">
    <property type="entry name" value="N-(1-d-carboxylethyl)-l-norvaline Dehydrogenase, domain 2"/>
    <property type="match status" value="1"/>
</dbReference>
<dbReference type="Pfam" id="PF14833">
    <property type="entry name" value="NAD_binding_11"/>
    <property type="match status" value="1"/>
</dbReference>
<dbReference type="Gene3D" id="3.40.50.720">
    <property type="entry name" value="NAD(P)-binding Rossmann-like Domain"/>
    <property type="match status" value="1"/>
</dbReference>
<evidence type="ECO:0000259" key="5">
    <source>
        <dbReference type="Pfam" id="PF03446"/>
    </source>
</evidence>